<dbReference type="EMBL" id="BPUB01000001">
    <property type="protein sequence ID" value="GJG58443.1"/>
    <property type="molecule type" value="Genomic_DNA"/>
</dbReference>
<keyword evidence="7" id="KW-1185">Reference proteome</keyword>
<reference evidence="6" key="1">
    <citation type="journal article" date="2022" name="Int. J. Syst. Evol. Microbiol.">
        <title>Prevotella lacticifex sp. nov., isolated from the rumen of cows.</title>
        <authorList>
            <person name="Shinkai T."/>
            <person name="Ikeyama N."/>
            <person name="Kumagai M."/>
            <person name="Ohmori H."/>
            <person name="Sakamoto M."/>
            <person name="Ohkuma M."/>
            <person name="Mitsumori M."/>
        </authorList>
    </citation>
    <scope>NUCLEOTIDE SEQUENCE</scope>
    <source>
        <strain evidence="6">R5076</strain>
    </source>
</reference>
<dbReference type="PANTHER" id="PTHR33498">
    <property type="entry name" value="TRANSPOSASE FOR INSERTION SEQUENCE ELEMENT IS1557"/>
    <property type="match status" value="1"/>
</dbReference>
<evidence type="ECO:0000313" key="3">
    <source>
        <dbReference type="EMBL" id="GJG58443.1"/>
    </source>
</evidence>
<feature type="domain" description="Transposase IS204/IS1001/IS1096/IS1165 DDE" evidence="1">
    <location>
        <begin position="12"/>
        <end position="161"/>
    </location>
</feature>
<sequence length="316" mass="36652">MLLAGNLSEYCSIDETQICGEVYVFLTSKAGHGMKKTLIASVKGTKAETVSAILLKIPKEEREKVREVTMDFSDSMYSIVKTCFPNATIVIDCFHIVQRLCEALDEMRLRFKRLAVTKTKKEAAEHNQREDEKARKRKYNREWYASHKASKNVKGKKRGRKRIRKRKFKPQTFSNGDTRVELLTRARTILYKSGEKWGKNQKTRAKILFDNYEKLREGYSLICKIRSIFQKNITKGQAKGELHSWYKEVADCTIREIKSARDCIKAKEEEVLNYFINRHTNASAESFNSKIKGFKAQLHGVADIPFFMYRLCTIFG</sequence>
<dbReference type="EMBL" id="BPUB01000002">
    <property type="protein sequence ID" value="GJG59414.1"/>
    <property type="molecule type" value="Genomic_DNA"/>
</dbReference>
<dbReference type="EMBL" id="BPUB01000001">
    <property type="protein sequence ID" value="GJG57438.1"/>
    <property type="molecule type" value="Genomic_DNA"/>
</dbReference>
<comment type="caution">
    <text evidence="6">The sequence shown here is derived from an EMBL/GenBank/DDBJ whole genome shotgun (WGS) entry which is preliminary data.</text>
</comment>
<proteinExistence type="predicted"/>
<evidence type="ECO:0000313" key="4">
    <source>
        <dbReference type="EMBL" id="GJG59414.1"/>
    </source>
</evidence>
<dbReference type="InterPro" id="IPR002560">
    <property type="entry name" value="Transposase_DDE"/>
</dbReference>
<evidence type="ECO:0000259" key="1">
    <source>
        <dbReference type="Pfam" id="PF01610"/>
    </source>
</evidence>
<evidence type="ECO:0000313" key="7">
    <source>
        <dbReference type="Proteomes" id="UP000825483"/>
    </source>
</evidence>
<evidence type="ECO:0000313" key="2">
    <source>
        <dbReference type="EMBL" id="GJG57438.1"/>
    </source>
</evidence>
<dbReference type="Pfam" id="PF01610">
    <property type="entry name" value="DDE_Tnp_ISL3"/>
    <property type="match status" value="2"/>
</dbReference>
<evidence type="ECO:0000313" key="6">
    <source>
        <dbReference type="EMBL" id="GJG59493.1"/>
    </source>
</evidence>
<dbReference type="GeneID" id="72468342"/>
<gene>
    <name evidence="2" type="ORF">PRLR5076_02890</name>
    <name evidence="3" type="ORF">PRLR5076_12940</name>
    <name evidence="4" type="ORF">PRLR5076_22650</name>
    <name evidence="5" type="ORF">PRLR5076_22800</name>
    <name evidence="6" type="ORF">PRLR5076_23440</name>
</gene>
<organism evidence="6 7">
    <name type="scientific">Prevotella lacticifex</name>
    <dbReference type="NCBI Taxonomy" id="2854755"/>
    <lineage>
        <taxon>Bacteria</taxon>
        <taxon>Pseudomonadati</taxon>
        <taxon>Bacteroidota</taxon>
        <taxon>Bacteroidia</taxon>
        <taxon>Bacteroidales</taxon>
        <taxon>Prevotellaceae</taxon>
        <taxon>Prevotella</taxon>
    </lineage>
</organism>
<evidence type="ECO:0000313" key="5">
    <source>
        <dbReference type="EMBL" id="GJG59429.1"/>
    </source>
</evidence>
<dbReference type="Proteomes" id="UP000825483">
    <property type="component" value="Unassembled WGS sequence"/>
</dbReference>
<dbReference type="EMBL" id="BPUB01000002">
    <property type="protein sequence ID" value="GJG59429.1"/>
    <property type="molecule type" value="Genomic_DNA"/>
</dbReference>
<dbReference type="PANTHER" id="PTHR33498:SF1">
    <property type="entry name" value="TRANSPOSASE FOR INSERTION SEQUENCE ELEMENT IS1557"/>
    <property type="match status" value="1"/>
</dbReference>
<dbReference type="RefSeq" id="WP_223925535.1">
    <property type="nucleotide sequence ID" value="NZ_BPTU01000001.1"/>
</dbReference>
<accession>A0A9R1CZ06</accession>
<feature type="domain" description="Transposase IS204/IS1001/IS1096/IS1165 DDE" evidence="1">
    <location>
        <begin position="163"/>
        <end position="310"/>
    </location>
</feature>
<dbReference type="InterPro" id="IPR047951">
    <property type="entry name" value="Transpos_ISL3"/>
</dbReference>
<dbReference type="AlphaFoldDB" id="A0A9R1CZ06"/>
<name>A0A9R1CZ06_9BACT</name>
<protein>
    <submittedName>
        <fullName evidence="6">DDE transposase</fullName>
    </submittedName>
</protein>
<dbReference type="EMBL" id="BPUB01000002">
    <property type="protein sequence ID" value="GJG59493.1"/>
    <property type="molecule type" value="Genomic_DNA"/>
</dbReference>